<comment type="caution">
    <text evidence="3">The sequence shown here is derived from an EMBL/GenBank/DDBJ whole genome shotgun (WGS) entry which is preliminary data.</text>
</comment>
<protein>
    <submittedName>
        <fullName evidence="3">Regulator of G protein-like protein</fullName>
    </submittedName>
</protein>
<dbReference type="PANTHER" id="PTHR39466:SF1">
    <property type="entry name" value="RGS DOMAIN-CONTAINING PROTEIN"/>
    <property type="match status" value="1"/>
</dbReference>
<name>A0AA38VM62_9PEZI</name>
<dbReference type="Gene3D" id="1.10.167.10">
    <property type="entry name" value="Regulator of G-protein Signalling 4, domain 2"/>
    <property type="match status" value="1"/>
</dbReference>
<dbReference type="EMBL" id="JANBVN010000037">
    <property type="protein sequence ID" value="KAJ9158381.1"/>
    <property type="molecule type" value="Genomic_DNA"/>
</dbReference>
<dbReference type="InterPro" id="IPR044926">
    <property type="entry name" value="RGS_subdomain_2"/>
</dbReference>
<feature type="compositionally biased region" description="Low complexity" evidence="1">
    <location>
        <begin position="347"/>
        <end position="356"/>
    </location>
</feature>
<feature type="transmembrane region" description="Helical" evidence="2">
    <location>
        <begin position="248"/>
        <end position="271"/>
    </location>
</feature>
<feature type="region of interest" description="Disordered" evidence="1">
    <location>
        <begin position="325"/>
        <end position="374"/>
    </location>
</feature>
<gene>
    <name evidence="3" type="ORF">NKR19_g3416</name>
</gene>
<keyword evidence="2" id="KW-0812">Transmembrane</keyword>
<keyword evidence="2" id="KW-0472">Membrane</keyword>
<reference evidence="3" key="1">
    <citation type="submission" date="2022-07" db="EMBL/GenBank/DDBJ databases">
        <title>Fungi with potential for degradation of polypropylene.</title>
        <authorList>
            <person name="Gostincar C."/>
        </authorList>
    </citation>
    <scope>NUCLEOTIDE SEQUENCE</scope>
    <source>
        <strain evidence="3">EXF-13287</strain>
    </source>
</reference>
<sequence>MSDIETTVQLEEAEASRENIPAELSFEEVIKNNTLSPCSLNDFMDYLYYVGENAENLQFFLWYCDYVQRWSGLLPRQKAMSPIWDPDKAGESPAASRFIRYSHKRATSDKMNKIIAIMETDQSRRPPRETIASHGGLSSAPMNYSRSRTSSLSSIMSPVDAKEDWQPFTIQPFRDEVTRAVKHYISETSPRQLNLAQHDRDACLHAISHTTHPSALLPAFVMAEANLKGCSHPAFIRWSISNAAKPRIVALSSFGVFLFVLGLAVDALLILSRLNHFLRILCILLWWPGATLLMAASKYGICLFLHFKNLRQMRPWELAYDEADDPAGKVQGADDSGFRKHSRKETSTSTITSLSSRGADPLRKPSLQTFGPKNDADAEPWKKLYAAKSFYSRLFGGDSLPVQNSSVQAMQDRAVFVAIAWAGLLASLLAVGSLFVPSGNMNF</sequence>
<evidence type="ECO:0000313" key="3">
    <source>
        <dbReference type="EMBL" id="KAJ9158381.1"/>
    </source>
</evidence>
<evidence type="ECO:0000256" key="1">
    <source>
        <dbReference type="SAM" id="MobiDB-lite"/>
    </source>
</evidence>
<dbReference type="SUPFAM" id="SSF48097">
    <property type="entry name" value="Regulator of G-protein signaling, RGS"/>
    <property type="match status" value="1"/>
</dbReference>
<evidence type="ECO:0000313" key="4">
    <source>
        <dbReference type="Proteomes" id="UP001174691"/>
    </source>
</evidence>
<dbReference type="PANTHER" id="PTHR39466">
    <property type="entry name" value="RGS DOMAIN-CONTAINING PROTEIN"/>
    <property type="match status" value="1"/>
</dbReference>
<proteinExistence type="predicted"/>
<feature type="region of interest" description="Disordered" evidence="1">
    <location>
        <begin position="123"/>
        <end position="144"/>
    </location>
</feature>
<accession>A0AA38VM62</accession>
<organism evidence="3 4">
    <name type="scientific">Coniochaeta hoffmannii</name>
    <dbReference type="NCBI Taxonomy" id="91930"/>
    <lineage>
        <taxon>Eukaryota</taxon>
        <taxon>Fungi</taxon>
        <taxon>Dikarya</taxon>
        <taxon>Ascomycota</taxon>
        <taxon>Pezizomycotina</taxon>
        <taxon>Sordariomycetes</taxon>
        <taxon>Sordariomycetidae</taxon>
        <taxon>Coniochaetales</taxon>
        <taxon>Coniochaetaceae</taxon>
        <taxon>Coniochaeta</taxon>
    </lineage>
</organism>
<keyword evidence="4" id="KW-1185">Reference proteome</keyword>
<dbReference type="InterPro" id="IPR036305">
    <property type="entry name" value="RGS_sf"/>
</dbReference>
<dbReference type="AlphaFoldDB" id="A0AA38VM62"/>
<feature type="transmembrane region" description="Helical" evidence="2">
    <location>
        <begin position="414"/>
        <end position="436"/>
    </location>
</feature>
<evidence type="ECO:0000256" key="2">
    <source>
        <dbReference type="SAM" id="Phobius"/>
    </source>
</evidence>
<keyword evidence="2" id="KW-1133">Transmembrane helix</keyword>
<feature type="transmembrane region" description="Helical" evidence="2">
    <location>
        <begin position="277"/>
        <end position="305"/>
    </location>
</feature>
<dbReference type="Proteomes" id="UP001174691">
    <property type="component" value="Unassembled WGS sequence"/>
</dbReference>